<name>A0A4U1B9X8_9GAMM</name>
<dbReference type="OrthoDB" id="9075305at2"/>
<gene>
    <name evidence="4" type="ORF">E8M12_02915</name>
</gene>
<evidence type="ECO:0000256" key="2">
    <source>
        <dbReference type="ARBA" id="ARBA00023180"/>
    </source>
</evidence>
<keyword evidence="1 4" id="KW-0808">Transferase</keyword>
<dbReference type="SUPFAM" id="SSF52540">
    <property type="entry name" value="P-loop containing nucleoside triphosphate hydrolases"/>
    <property type="match status" value="1"/>
</dbReference>
<dbReference type="InterPro" id="IPR000863">
    <property type="entry name" value="Sulfotransferase_dom"/>
</dbReference>
<dbReference type="Pfam" id="PF00685">
    <property type="entry name" value="Sulfotransfer_1"/>
    <property type="match status" value="1"/>
</dbReference>
<reference evidence="4 5" key="1">
    <citation type="submission" date="2019-04" db="EMBL/GenBank/DDBJ databases">
        <title>Thalassotalea guangxiensis sp. nov., isolated from sediment of the coastal wetland.</title>
        <authorList>
            <person name="Zheng S."/>
            <person name="Zhang D."/>
        </authorList>
    </citation>
    <scope>NUCLEOTIDE SEQUENCE [LARGE SCALE GENOMIC DNA]</scope>
    <source>
        <strain evidence="4 5">ZS-4</strain>
    </source>
</reference>
<comment type="caution">
    <text evidence="4">The sequence shown here is derived from an EMBL/GenBank/DDBJ whole genome shotgun (WGS) entry which is preliminary data.</text>
</comment>
<dbReference type="InterPro" id="IPR027417">
    <property type="entry name" value="P-loop_NTPase"/>
</dbReference>
<dbReference type="PANTHER" id="PTHR10605:SF56">
    <property type="entry name" value="BIFUNCTIONAL HEPARAN SULFATE N-DEACETYLASE_N-SULFOTRANSFERASE"/>
    <property type="match status" value="1"/>
</dbReference>
<sequence>MSKANRLVNFIIVGTQKGGTTALDFYLRQHPDITMANKKEVHFFDHDNRYHRWRNLAYYHSHFDFSDANKVIGEATPSYMYCEAAIKRIYQYNAKIKLIAILRNPVERAYSHWNMARLNKFESLPFRQAIAEERHRCQQLLPDICHRYSYTDRGFYSEQIRRLQRYFPDPQLLFLRHEWLKQSPAEALKSVTDFLNVSPFIEIEAKEVHSRPYANCLSDRDRQYLLELYELEIKQQEKLLNWDLGDWRKARPERKSM</sequence>
<dbReference type="Proteomes" id="UP000307999">
    <property type="component" value="Unassembled WGS sequence"/>
</dbReference>
<proteinExistence type="predicted"/>
<keyword evidence="2" id="KW-0325">Glycoprotein</keyword>
<dbReference type="GO" id="GO:0008146">
    <property type="term" value="F:sulfotransferase activity"/>
    <property type="evidence" value="ECO:0007669"/>
    <property type="project" value="InterPro"/>
</dbReference>
<dbReference type="AlphaFoldDB" id="A0A4U1B9X8"/>
<dbReference type="InterPro" id="IPR037359">
    <property type="entry name" value="NST/OST"/>
</dbReference>
<organism evidence="4 5">
    <name type="scientific">Thalassotalea mangrovi</name>
    <dbReference type="NCBI Taxonomy" id="2572245"/>
    <lineage>
        <taxon>Bacteria</taxon>
        <taxon>Pseudomonadati</taxon>
        <taxon>Pseudomonadota</taxon>
        <taxon>Gammaproteobacteria</taxon>
        <taxon>Alteromonadales</taxon>
        <taxon>Colwelliaceae</taxon>
        <taxon>Thalassotalea</taxon>
    </lineage>
</organism>
<protein>
    <submittedName>
        <fullName evidence="4">Sulfotransferase domain-containing protein</fullName>
    </submittedName>
</protein>
<dbReference type="PANTHER" id="PTHR10605">
    <property type="entry name" value="HEPARAN SULFATE SULFOTRANSFERASE"/>
    <property type="match status" value="1"/>
</dbReference>
<evidence type="ECO:0000256" key="1">
    <source>
        <dbReference type="ARBA" id="ARBA00022679"/>
    </source>
</evidence>
<dbReference type="RefSeq" id="WP_136734589.1">
    <property type="nucleotide sequence ID" value="NZ_SWDB01000005.1"/>
</dbReference>
<dbReference type="Gene3D" id="3.40.50.300">
    <property type="entry name" value="P-loop containing nucleotide triphosphate hydrolases"/>
    <property type="match status" value="1"/>
</dbReference>
<feature type="domain" description="Sulfotransferase" evidence="3">
    <location>
        <begin position="10"/>
        <end position="248"/>
    </location>
</feature>
<accession>A0A4U1B9X8</accession>
<keyword evidence="5" id="KW-1185">Reference proteome</keyword>
<evidence type="ECO:0000313" key="4">
    <source>
        <dbReference type="EMBL" id="TKB46910.1"/>
    </source>
</evidence>
<evidence type="ECO:0000259" key="3">
    <source>
        <dbReference type="Pfam" id="PF00685"/>
    </source>
</evidence>
<dbReference type="EMBL" id="SWDB01000005">
    <property type="protein sequence ID" value="TKB46910.1"/>
    <property type="molecule type" value="Genomic_DNA"/>
</dbReference>
<evidence type="ECO:0000313" key="5">
    <source>
        <dbReference type="Proteomes" id="UP000307999"/>
    </source>
</evidence>